<keyword evidence="3" id="KW-0229">DNA integration</keyword>
<dbReference type="Gene3D" id="1.10.150.130">
    <property type="match status" value="1"/>
</dbReference>
<evidence type="ECO:0000256" key="3">
    <source>
        <dbReference type="ARBA" id="ARBA00022908"/>
    </source>
</evidence>
<proteinExistence type="inferred from homology"/>
<gene>
    <name evidence="9" type="ORF">IAD51_06950</name>
</gene>
<dbReference type="Gene3D" id="1.10.443.10">
    <property type="entry name" value="Intergrase catalytic core"/>
    <property type="match status" value="1"/>
</dbReference>
<sequence length="305" mass="34631">MKYIDWVIQWLENYIRPSVKVRTYERYRLIIEQHIKDKTGSIELNDLSPLVLQSFITELLQSGNRKTGKGLSANSVNAIISVIQSSLKTAHLLGLTREYTADKLKRPKLKEKPVECFTLAEQKRIEQAILNGKKDKLYGILICLYSGLRIGELIALQWSDIDFTKGLLTISKSCHDGKDGLVIDEPKTATSRRVIPLAKQLLPILKGIKKKSDSPFMVSANGKPVSVRSYQRSFELLLKRLNIPHKGFHSLRHTFATRALECGMDVKTLSEILGHKNPTVTLNRYAHSLMEHKADMMNRLGKLLQ</sequence>
<dbReference type="SUPFAM" id="SSF56349">
    <property type="entry name" value="DNA breaking-rejoining enzymes"/>
    <property type="match status" value="1"/>
</dbReference>
<evidence type="ECO:0000313" key="10">
    <source>
        <dbReference type="Proteomes" id="UP000824088"/>
    </source>
</evidence>
<keyword evidence="4 6" id="KW-0238">DNA-binding</keyword>
<organism evidence="9 10">
    <name type="scientific">Candidatus Limadaptatus stercorigallinarum</name>
    <dbReference type="NCBI Taxonomy" id="2840845"/>
    <lineage>
        <taxon>Bacteria</taxon>
        <taxon>Bacillati</taxon>
        <taxon>Bacillota</taxon>
        <taxon>Clostridia</taxon>
        <taxon>Eubacteriales</taxon>
        <taxon>Candidatus Limadaptatus</taxon>
    </lineage>
</organism>
<feature type="domain" description="Core-binding (CB)" evidence="8">
    <location>
        <begin position="1"/>
        <end position="91"/>
    </location>
</feature>
<dbReference type="GO" id="GO:0015074">
    <property type="term" value="P:DNA integration"/>
    <property type="evidence" value="ECO:0007669"/>
    <property type="project" value="UniProtKB-KW"/>
</dbReference>
<comment type="caution">
    <text evidence="9">The sequence shown here is derived from an EMBL/GenBank/DDBJ whole genome shotgun (WGS) entry which is preliminary data.</text>
</comment>
<evidence type="ECO:0000259" key="7">
    <source>
        <dbReference type="PROSITE" id="PS51898"/>
    </source>
</evidence>
<dbReference type="AlphaFoldDB" id="A0A9D1HT95"/>
<dbReference type="Pfam" id="PF00589">
    <property type="entry name" value="Phage_integrase"/>
    <property type="match status" value="1"/>
</dbReference>
<dbReference type="CDD" id="cd01189">
    <property type="entry name" value="INT_ICEBs1_C_like"/>
    <property type="match status" value="1"/>
</dbReference>
<dbReference type="PROSITE" id="PS51900">
    <property type="entry name" value="CB"/>
    <property type="match status" value="1"/>
</dbReference>
<accession>A0A9D1HT95</accession>
<dbReference type="InterPro" id="IPR044068">
    <property type="entry name" value="CB"/>
</dbReference>
<dbReference type="InterPro" id="IPR011010">
    <property type="entry name" value="DNA_brk_join_enz"/>
</dbReference>
<dbReference type="InterPro" id="IPR010998">
    <property type="entry name" value="Integrase_recombinase_N"/>
</dbReference>
<reference evidence="9" key="1">
    <citation type="submission" date="2020-10" db="EMBL/GenBank/DDBJ databases">
        <authorList>
            <person name="Gilroy R."/>
        </authorList>
    </citation>
    <scope>NUCLEOTIDE SEQUENCE</scope>
    <source>
        <strain evidence="9">1063</strain>
    </source>
</reference>
<dbReference type="InterPro" id="IPR013762">
    <property type="entry name" value="Integrase-like_cat_sf"/>
</dbReference>
<dbReference type="InterPro" id="IPR050090">
    <property type="entry name" value="Tyrosine_recombinase_XerCD"/>
</dbReference>
<evidence type="ECO:0000256" key="4">
    <source>
        <dbReference type="ARBA" id="ARBA00023125"/>
    </source>
</evidence>
<dbReference type="PROSITE" id="PS51898">
    <property type="entry name" value="TYR_RECOMBINASE"/>
    <property type="match status" value="1"/>
</dbReference>
<dbReference type="PANTHER" id="PTHR30349:SF64">
    <property type="entry name" value="PROPHAGE INTEGRASE INTD-RELATED"/>
    <property type="match status" value="1"/>
</dbReference>
<dbReference type="EMBL" id="DVMN01000126">
    <property type="protein sequence ID" value="HIU21944.1"/>
    <property type="molecule type" value="Genomic_DNA"/>
</dbReference>
<dbReference type="Proteomes" id="UP000824088">
    <property type="component" value="Unassembled WGS sequence"/>
</dbReference>
<comment type="function">
    <text evidence="1">Site-specific tyrosine recombinase, which acts by catalyzing the cutting and rejoining of the recombining DNA molecules.</text>
</comment>
<reference evidence="9" key="2">
    <citation type="journal article" date="2021" name="PeerJ">
        <title>Extensive microbial diversity within the chicken gut microbiome revealed by metagenomics and culture.</title>
        <authorList>
            <person name="Gilroy R."/>
            <person name="Ravi A."/>
            <person name="Getino M."/>
            <person name="Pursley I."/>
            <person name="Horton D.L."/>
            <person name="Alikhan N.F."/>
            <person name="Baker D."/>
            <person name="Gharbi K."/>
            <person name="Hall N."/>
            <person name="Watson M."/>
            <person name="Adriaenssens E.M."/>
            <person name="Foster-Nyarko E."/>
            <person name="Jarju S."/>
            <person name="Secka A."/>
            <person name="Antonio M."/>
            <person name="Oren A."/>
            <person name="Chaudhuri R.R."/>
            <person name="La Ragione R."/>
            <person name="Hildebrand F."/>
            <person name="Pallen M.J."/>
        </authorList>
    </citation>
    <scope>NUCLEOTIDE SEQUENCE</scope>
    <source>
        <strain evidence="9">1063</strain>
    </source>
</reference>
<dbReference type="PANTHER" id="PTHR30349">
    <property type="entry name" value="PHAGE INTEGRASE-RELATED"/>
    <property type="match status" value="1"/>
</dbReference>
<dbReference type="GO" id="GO:0006310">
    <property type="term" value="P:DNA recombination"/>
    <property type="evidence" value="ECO:0007669"/>
    <property type="project" value="UniProtKB-KW"/>
</dbReference>
<evidence type="ECO:0000256" key="1">
    <source>
        <dbReference type="ARBA" id="ARBA00003283"/>
    </source>
</evidence>
<dbReference type="GO" id="GO:0003677">
    <property type="term" value="F:DNA binding"/>
    <property type="evidence" value="ECO:0007669"/>
    <property type="project" value="UniProtKB-UniRule"/>
</dbReference>
<evidence type="ECO:0000313" key="9">
    <source>
        <dbReference type="EMBL" id="HIU21944.1"/>
    </source>
</evidence>
<protein>
    <submittedName>
        <fullName evidence="9">Site-specific integrase</fullName>
    </submittedName>
</protein>
<evidence type="ECO:0000259" key="8">
    <source>
        <dbReference type="PROSITE" id="PS51900"/>
    </source>
</evidence>
<keyword evidence="5" id="KW-0233">DNA recombination</keyword>
<feature type="domain" description="Tyr recombinase" evidence="7">
    <location>
        <begin position="112"/>
        <end position="298"/>
    </location>
</feature>
<name>A0A9D1HT95_9FIRM</name>
<dbReference type="InterPro" id="IPR004107">
    <property type="entry name" value="Integrase_SAM-like_N"/>
</dbReference>
<evidence type="ECO:0000256" key="6">
    <source>
        <dbReference type="PROSITE-ProRule" id="PRU01248"/>
    </source>
</evidence>
<comment type="similarity">
    <text evidence="2">Belongs to the 'phage' integrase family.</text>
</comment>
<dbReference type="Pfam" id="PF14659">
    <property type="entry name" value="Phage_int_SAM_3"/>
    <property type="match status" value="1"/>
</dbReference>
<evidence type="ECO:0000256" key="2">
    <source>
        <dbReference type="ARBA" id="ARBA00008857"/>
    </source>
</evidence>
<evidence type="ECO:0000256" key="5">
    <source>
        <dbReference type="ARBA" id="ARBA00023172"/>
    </source>
</evidence>
<dbReference type="InterPro" id="IPR002104">
    <property type="entry name" value="Integrase_catalytic"/>
</dbReference>